<feature type="compositionally biased region" description="Basic and acidic residues" evidence="1">
    <location>
        <begin position="54"/>
        <end position="63"/>
    </location>
</feature>
<feature type="compositionally biased region" description="Polar residues" evidence="1">
    <location>
        <begin position="80"/>
        <end position="89"/>
    </location>
</feature>
<reference evidence="2 3" key="1">
    <citation type="journal article" date="2014" name="Agronomy (Basel)">
        <title>A Draft Genome Sequence for Ensete ventricosum, the Drought-Tolerant Tree Against Hunger.</title>
        <authorList>
            <person name="Harrison J."/>
            <person name="Moore K.A."/>
            <person name="Paszkiewicz K."/>
            <person name="Jones T."/>
            <person name="Grant M."/>
            <person name="Ambacheew D."/>
            <person name="Muzemil S."/>
            <person name="Studholme D.J."/>
        </authorList>
    </citation>
    <scope>NUCLEOTIDE SEQUENCE [LARGE SCALE GENOMIC DNA]</scope>
</reference>
<accession>A0A426XUQ5</accession>
<dbReference type="EMBL" id="AMZH03017281">
    <property type="protein sequence ID" value="RRT43243.1"/>
    <property type="molecule type" value="Genomic_DNA"/>
</dbReference>
<proteinExistence type="predicted"/>
<comment type="caution">
    <text evidence="2">The sequence shown here is derived from an EMBL/GenBank/DDBJ whole genome shotgun (WGS) entry which is preliminary data.</text>
</comment>
<evidence type="ECO:0000313" key="3">
    <source>
        <dbReference type="Proteomes" id="UP000287651"/>
    </source>
</evidence>
<feature type="compositionally biased region" description="Pro residues" evidence="1">
    <location>
        <begin position="124"/>
        <end position="134"/>
    </location>
</feature>
<sequence length="134" mass="15026">MTLAGLEGELLLVHGLRVELRERISGSAEGGIQRPIGLIEPRRLRFPLPRHRSNREARRRVGDRSPPTPLYETSIRLTDANPNPNPNAKQENETKLIALYKLWRHVRAPHPSFPGSFNGVFGSPSPPSPTRSNK</sequence>
<feature type="region of interest" description="Disordered" evidence="1">
    <location>
        <begin position="111"/>
        <end position="134"/>
    </location>
</feature>
<dbReference type="AlphaFoldDB" id="A0A426XUQ5"/>
<organism evidence="2 3">
    <name type="scientific">Ensete ventricosum</name>
    <name type="common">Abyssinian banana</name>
    <name type="synonym">Musa ensete</name>
    <dbReference type="NCBI Taxonomy" id="4639"/>
    <lineage>
        <taxon>Eukaryota</taxon>
        <taxon>Viridiplantae</taxon>
        <taxon>Streptophyta</taxon>
        <taxon>Embryophyta</taxon>
        <taxon>Tracheophyta</taxon>
        <taxon>Spermatophyta</taxon>
        <taxon>Magnoliopsida</taxon>
        <taxon>Liliopsida</taxon>
        <taxon>Zingiberales</taxon>
        <taxon>Musaceae</taxon>
        <taxon>Ensete</taxon>
    </lineage>
</organism>
<name>A0A426XUQ5_ENSVE</name>
<gene>
    <name evidence="2" type="ORF">B296_00025316</name>
</gene>
<evidence type="ECO:0000313" key="2">
    <source>
        <dbReference type="EMBL" id="RRT43243.1"/>
    </source>
</evidence>
<feature type="non-terminal residue" evidence="2">
    <location>
        <position position="134"/>
    </location>
</feature>
<evidence type="ECO:0000256" key="1">
    <source>
        <dbReference type="SAM" id="MobiDB-lite"/>
    </source>
</evidence>
<feature type="region of interest" description="Disordered" evidence="1">
    <location>
        <begin position="47"/>
        <end position="93"/>
    </location>
</feature>
<protein>
    <submittedName>
        <fullName evidence="2">Uncharacterized protein</fullName>
    </submittedName>
</protein>
<dbReference type="Proteomes" id="UP000287651">
    <property type="component" value="Unassembled WGS sequence"/>
</dbReference>